<comment type="caution">
    <text evidence="1">The sequence shown here is derived from an EMBL/GenBank/DDBJ whole genome shotgun (WGS) entry which is preliminary data.</text>
</comment>
<sequence>MGKWLIILIGLILAVSVYEVLRRQVLKRTALKIRLGGQRTVDQAMVVCLAKLSSVSKAQQVGGELHSVPVADVWGRGVMAFEYVIDAPGMLTADLAEVRRLLNNQLQVYARDERVAAYQNAGPALRVTDTWLRDGQLHLDVAYLMNEATLEYLEDLRRLNHEAK</sequence>
<accession>A0ABW1UJ26</accession>
<organism evidence="1 2">
    <name type="scientific">Lactiplantibacillus daoliensis</name>
    <dbReference type="NCBI Taxonomy" id="2559916"/>
    <lineage>
        <taxon>Bacteria</taxon>
        <taxon>Bacillati</taxon>
        <taxon>Bacillota</taxon>
        <taxon>Bacilli</taxon>
        <taxon>Lactobacillales</taxon>
        <taxon>Lactobacillaceae</taxon>
        <taxon>Lactiplantibacillus</taxon>
    </lineage>
</organism>
<dbReference type="Proteomes" id="UP001596227">
    <property type="component" value="Unassembled WGS sequence"/>
</dbReference>
<gene>
    <name evidence="1" type="ORF">ACFQH1_12970</name>
</gene>
<proteinExistence type="predicted"/>
<protein>
    <submittedName>
        <fullName evidence="1">Uncharacterized protein</fullName>
    </submittedName>
</protein>
<dbReference type="RefSeq" id="WP_137607277.1">
    <property type="nucleotide sequence ID" value="NZ_BJDH01000004.1"/>
</dbReference>
<name>A0ABW1UJ26_9LACO</name>
<evidence type="ECO:0000313" key="2">
    <source>
        <dbReference type="Proteomes" id="UP001596227"/>
    </source>
</evidence>
<dbReference type="EMBL" id="JBHSSB010000032">
    <property type="protein sequence ID" value="MFC6296118.1"/>
    <property type="molecule type" value="Genomic_DNA"/>
</dbReference>
<keyword evidence="2" id="KW-1185">Reference proteome</keyword>
<evidence type="ECO:0000313" key="1">
    <source>
        <dbReference type="EMBL" id="MFC6296118.1"/>
    </source>
</evidence>
<reference evidence="2" key="1">
    <citation type="journal article" date="2019" name="Int. J. Syst. Evol. Microbiol.">
        <title>The Global Catalogue of Microorganisms (GCM) 10K type strain sequencing project: providing services to taxonomists for standard genome sequencing and annotation.</title>
        <authorList>
            <consortium name="The Broad Institute Genomics Platform"/>
            <consortium name="The Broad Institute Genome Sequencing Center for Infectious Disease"/>
            <person name="Wu L."/>
            <person name="Ma J."/>
        </authorList>
    </citation>
    <scope>NUCLEOTIDE SEQUENCE [LARGE SCALE GENOMIC DNA]</scope>
    <source>
        <strain evidence="2">CCM 8934</strain>
    </source>
</reference>